<keyword evidence="3" id="KW-1185">Reference proteome</keyword>
<dbReference type="EMBL" id="BDGJ01000087">
    <property type="protein sequence ID" value="GAW92608.1"/>
    <property type="molecule type" value="Genomic_DNA"/>
</dbReference>
<comment type="caution">
    <text evidence="2">The sequence shown here is derived from an EMBL/GenBank/DDBJ whole genome shotgun (WGS) entry which is preliminary data.</text>
</comment>
<keyword evidence="1" id="KW-1133">Transmembrane helix</keyword>
<name>A0A1Z5HT44_9FIRM</name>
<sequence length="75" mass="8921">MRKRLSYFCFSRSPNKKYRLQKETCALQKIVLFLIIIMLIFFIAKGNKGGILFLKTRNHPSFSFVIQMIFPEVIF</sequence>
<dbReference type="AlphaFoldDB" id="A0A1Z5HT44"/>
<evidence type="ECO:0000313" key="2">
    <source>
        <dbReference type="EMBL" id="GAW92608.1"/>
    </source>
</evidence>
<dbReference type="Proteomes" id="UP000197032">
    <property type="component" value="Unassembled WGS sequence"/>
</dbReference>
<organism evidence="2 3">
    <name type="scientific">Calderihabitans maritimus</name>
    <dbReference type="NCBI Taxonomy" id="1246530"/>
    <lineage>
        <taxon>Bacteria</taxon>
        <taxon>Bacillati</taxon>
        <taxon>Bacillota</taxon>
        <taxon>Clostridia</taxon>
        <taxon>Neomoorellales</taxon>
        <taxon>Calderihabitantaceae</taxon>
        <taxon>Calderihabitans</taxon>
    </lineage>
</organism>
<keyword evidence="1" id="KW-0472">Membrane</keyword>
<proteinExistence type="predicted"/>
<evidence type="ECO:0000256" key="1">
    <source>
        <dbReference type="SAM" id="Phobius"/>
    </source>
</evidence>
<feature type="transmembrane region" description="Helical" evidence="1">
    <location>
        <begin position="26"/>
        <end position="44"/>
    </location>
</feature>
<reference evidence="3" key="1">
    <citation type="journal article" date="2017" name="Appl. Environ. Microbiol.">
        <title>Genomic analysis of Calderihabitans maritimus KKC1, a thermophilic hydrogenogenic carboxydotrophic bacterium isolated from marine sediment.</title>
        <authorList>
            <person name="Omae K."/>
            <person name="Yoneda Y."/>
            <person name="Fukuyama Y."/>
            <person name="Yoshida T."/>
            <person name="Sako Y."/>
        </authorList>
    </citation>
    <scope>NUCLEOTIDE SEQUENCE [LARGE SCALE GENOMIC DNA]</scope>
    <source>
        <strain evidence="3">KKC1</strain>
    </source>
</reference>
<gene>
    <name evidence="2" type="ORF">KKC1_17590</name>
</gene>
<protein>
    <submittedName>
        <fullName evidence="2">Uncharacterized protein</fullName>
    </submittedName>
</protein>
<evidence type="ECO:0000313" key="3">
    <source>
        <dbReference type="Proteomes" id="UP000197032"/>
    </source>
</evidence>
<keyword evidence="1" id="KW-0812">Transmembrane</keyword>
<accession>A0A1Z5HT44</accession>